<keyword evidence="6 9" id="KW-0333">Golgi apparatus</keyword>
<evidence type="ECO:0000256" key="5">
    <source>
        <dbReference type="ARBA" id="ARBA00022989"/>
    </source>
</evidence>
<feature type="chain" id="PRO_5042839874" description="Carbohydrate sulfotransferase" evidence="10">
    <location>
        <begin position="27"/>
        <end position="485"/>
    </location>
</feature>
<evidence type="ECO:0000256" key="6">
    <source>
        <dbReference type="ARBA" id="ARBA00023034"/>
    </source>
</evidence>
<comment type="subcellular location">
    <subcellularLocation>
        <location evidence="1 9">Golgi apparatus membrane</location>
        <topology evidence="1 9">Single-pass type II membrane protein</topology>
    </subcellularLocation>
</comment>
<protein>
    <recommendedName>
        <fullName evidence="9">Carbohydrate sulfotransferase</fullName>
        <ecNumber evidence="9">2.8.2.-</ecNumber>
    </recommendedName>
</protein>
<evidence type="ECO:0000256" key="4">
    <source>
        <dbReference type="ARBA" id="ARBA00022692"/>
    </source>
</evidence>
<evidence type="ECO:0000256" key="3">
    <source>
        <dbReference type="ARBA" id="ARBA00022679"/>
    </source>
</evidence>
<comment type="caution">
    <text evidence="11">The sequence shown here is derived from an EMBL/GenBank/DDBJ whole genome shotgun (WGS) entry which is preliminary data.</text>
</comment>
<evidence type="ECO:0000256" key="7">
    <source>
        <dbReference type="ARBA" id="ARBA00023136"/>
    </source>
</evidence>
<dbReference type="Proteomes" id="UP001374579">
    <property type="component" value="Unassembled WGS sequence"/>
</dbReference>
<accession>A0AAN9BTA7</accession>
<dbReference type="PANTHER" id="PTHR12137">
    <property type="entry name" value="CARBOHYDRATE SULFOTRANSFERASE"/>
    <property type="match status" value="1"/>
</dbReference>
<dbReference type="EMBL" id="JBAMIC010000002">
    <property type="protein sequence ID" value="KAK7111412.1"/>
    <property type="molecule type" value="Genomic_DNA"/>
</dbReference>
<evidence type="ECO:0000313" key="12">
    <source>
        <dbReference type="Proteomes" id="UP001374579"/>
    </source>
</evidence>
<keyword evidence="10" id="KW-0732">Signal</keyword>
<dbReference type="Pfam" id="PF03567">
    <property type="entry name" value="Sulfotransfer_2"/>
    <property type="match status" value="1"/>
</dbReference>
<reference evidence="11 12" key="1">
    <citation type="submission" date="2024-02" db="EMBL/GenBank/DDBJ databases">
        <title>Chromosome-scale genome assembly of the rough periwinkle Littorina saxatilis.</title>
        <authorList>
            <person name="De Jode A."/>
            <person name="Faria R."/>
            <person name="Formenti G."/>
            <person name="Sims Y."/>
            <person name="Smith T.P."/>
            <person name="Tracey A."/>
            <person name="Wood J.M.D."/>
            <person name="Zagrodzka Z.B."/>
            <person name="Johannesson K."/>
            <person name="Butlin R.K."/>
            <person name="Leder E.H."/>
        </authorList>
    </citation>
    <scope>NUCLEOTIDE SEQUENCE [LARGE SCALE GENOMIC DNA]</scope>
    <source>
        <strain evidence="11">Snail1</strain>
        <tissue evidence="11">Muscle</tissue>
    </source>
</reference>
<dbReference type="GO" id="GO:0000139">
    <property type="term" value="C:Golgi membrane"/>
    <property type="evidence" value="ECO:0007669"/>
    <property type="project" value="UniProtKB-SubCell"/>
</dbReference>
<dbReference type="EC" id="2.8.2.-" evidence="9"/>
<organism evidence="11 12">
    <name type="scientific">Littorina saxatilis</name>
    <dbReference type="NCBI Taxonomy" id="31220"/>
    <lineage>
        <taxon>Eukaryota</taxon>
        <taxon>Metazoa</taxon>
        <taxon>Spiralia</taxon>
        <taxon>Lophotrochozoa</taxon>
        <taxon>Mollusca</taxon>
        <taxon>Gastropoda</taxon>
        <taxon>Caenogastropoda</taxon>
        <taxon>Littorinimorpha</taxon>
        <taxon>Littorinoidea</taxon>
        <taxon>Littorinidae</taxon>
        <taxon>Littorina</taxon>
    </lineage>
</organism>
<keyword evidence="9" id="KW-0735">Signal-anchor</keyword>
<comment type="similarity">
    <text evidence="2 9">Belongs to the sulfotransferase 2 family.</text>
</comment>
<keyword evidence="7" id="KW-0472">Membrane</keyword>
<dbReference type="PANTHER" id="PTHR12137:SF54">
    <property type="entry name" value="CARBOHYDRATE SULFOTRANSFERASE"/>
    <property type="match status" value="1"/>
</dbReference>
<keyword evidence="12" id="KW-1185">Reference proteome</keyword>
<dbReference type="GO" id="GO:0008146">
    <property type="term" value="F:sulfotransferase activity"/>
    <property type="evidence" value="ECO:0007669"/>
    <property type="project" value="InterPro"/>
</dbReference>
<dbReference type="InterPro" id="IPR018011">
    <property type="entry name" value="Carb_sulfotrans_8-10"/>
</dbReference>
<evidence type="ECO:0000256" key="10">
    <source>
        <dbReference type="SAM" id="SignalP"/>
    </source>
</evidence>
<keyword evidence="4" id="KW-0812">Transmembrane</keyword>
<evidence type="ECO:0000256" key="1">
    <source>
        <dbReference type="ARBA" id="ARBA00004323"/>
    </source>
</evidence>
<dbReference type="InterPro" id="IPR005331">
    <property type="entry name" value="Sulfotransferase"/>
</dbReference>
<name>A0AAN9BTA7_9CAEN</name>
<evidence type="ECO:0000256" key="8">
    <source>
        <dbReference type="ARBA" id="ARBA00023180"/>
    </source>
</evidence>
<feature type="signal peptide" evidence="10">
    <location>
        <begin position="1"/>
        <end position="26"/>
    </location>
</feature>
<keyword evidence="3 9" id="KW-0808">Transferase</keyword>
<keyword evidence="9" id="KW-0119">Carbohydrate metabolism</keyword>
<keyword evidence="5" id="KW-1133">Transmembrane helix</keyword>
<dbReference type="AlphaFoldDB" id="A0AAN9BTA7"/>
<keyword evidence="8 9" id="KW-0325">Glycoprotein</keyword>
<evidence type="ECO:0000313" key="11">
    <source>
        <dbReference type="EMBL" id="KAK7111412.1"/>
    </source>
</evidence>
<dbReference type="GO" id="GO:0016051">
    <property type="term" value="P:carbohydrate biosynthetic process"/>
    <property type="evidence" value="ECO:0007669"/>
    <property type="project" value="InterPro"/>
</dbReference>
<sequence length="485" mass="55697">MRSRRRRAYVTMAIFSTLAFIVYNKGAGSGPLTSSSLDSNIAAYEKSESYDNNEESSSLQDFSVFQWWHDQQPTRPPLTVAQICQQFQGPSVQRACLQRLHTARGYCSKRQSEEEVMKPVDGWEDGGDGDGGGGHVMNDSVVDVFSYRRGNKMAMYCSVHKVASTFWLRLFRFLNNDTGSPVSSPEALSKFKVHLAPFQSSRPLALAYLTRMLGPDDEEFRFMFTRDPYRRLWSVYIDKFVLPDFFFWSLHARAIKEYNYPDKERGKPFSNCLDVSFEEFVRYTVQAPSSPSAPSDDHLVPVFKTCNPCVFQPHFIGSLENMTQDSQAVLDRLGLTKLAQPKDFQQRVLEQIRTVTEFVYESVVKRGSLRHCLSDDELQARLIRAFILNGFLPSKLAEVRRTSVGSSVTDLLNMMKELFLLSKRSEKEVEAQKTRFFINAYDSLHWDLLYQIQGFYKEDFEAFGYDPEPAELFAQRADRKQSLAV</sequence>
<evidence type="ECO:0000256" key="2">
    <source>
        <dbReference type="ARBA" id="ARBA00006339"/>
    </source>
</evidence>
<proteinExistence type="inferred from homology"/>
<gene>
    <name evidence="11" type="ORF">V1264_011048</name>
</gene>
<evidence type="ECO:0000256" key="9">
    <source>
        <dbReference type="RuleBase" id="RU364020"/>
    </source>
</evidence>